<protein>
    <submittedName>
        <fullName evidence="3">(apollo) hypothetical protein</fullName>
    </submittedName>
</protein>
<keyword evidence="4" id="KW-1185">Reference proteome</keyword>
<evidence type="ECO:0000313" key="3">
    <source>
        <dbReference type="EMBL" id="CAG4988474.1"/>
    </source>
</evidence>
<dbReference type="Proteomes" id="UP000691718">
    <property type="component" value="Unassembled WGS sequence"/>
</dbReference>
<evidence type="ECO:0000259" key="2">
    <source>
        <dbReference type="Pfam" id="PF00685"/>
    </source>
</evidence>
<dbReference type="AlphaFoldDB" id="A0A8S3X0F3"/>
<gene>
    <name evidence="3" type="ORF">PAPOLLO_LOCUS11629</name>
</gene>
<evidence type="ECO:0000256" key="1">
    <source>
        <dbReference type="ARBA" id="ARBA00022679"/>
    </source>
</evidence>
<dbReference type="EMBL" id="CAJQZP010000851">
    <property type="protein sequence ID" value="CAG4988474.1"/>
    <property type="molecule type" value="Genomic_DNA"/>
</dbReference>
<reference evidence="3" key="1">
    <citation type="submission" date="2021-04" db="EMBL/GenBank/DDBJ databases">
        <authorList>
            <person name="Tunstrom K."/>
        </authorList>
    </citation>
    <scope>NUCLEOTIDE SEQUENCE</scope>
</reference>
<dbReference type="Pfam" id="PF00685">
    <property type="entry name" value="Sulfotransfer_1"/>
    <property type="match status" value="1"/>
</dbReference>
<proteinExistence type="predicted"/>
<comment type="caution">
    <text evidence="3">The sequence shown here is derived from an EMBL/GenBank/DDBJ whole genome shotgun (WGS) entry which is preliminary data.</text>
</comment>
<evidence type="ECO:0000313" key="4">
    <source>
        <dbReference type="Proteomes" id="UP000691718"/>
    </source>
</evidence>
<sequence>MNKDSVNELKCLNKHNEEKKKLIDFLSKPRSGVIAKKPSPRFIKTHIPMSLLPPHILDIAKVVYVARDPRDVAVSCFHMNRLFNLIQFVGDFKTYWNFFIRNMILWTPYFDHLKEAWELRNHPNLLFLFYEDLSKDLPRIVRLVADFLGKEYNDEQIAGLCSHLHFENFKNNPSVNMDEMKELHWLNPNETFIRKGKTGGWREYFDDEMTQEAERWITDNLKDTDLRFPSAQ</sequence>
<dbReference type="PANTHER" id="PTHR11783">
    <property type="entry name" value="SULFOTRANSFERASE SULT"/>
    <property type="match status" value="1"/>
</dbReference>
<dbReference type="OrthoDB" id="6913410at2759"/>
<organism evidence="3 4">
    <name type="scientific">Parnassius apollo</name>
    <name type="common">Apollo butterfly</name>
    <name type="synonym">Papilio apollo</name>
    <dbReference type="NCBI Taxonomy" id="110799"/>
    <lineage>
        <taxon>Eukaryota</taxon>
        <taxon>Metazoa</taxon>
        <taxon>Ecdysozoa</taxon>
        <taxon>Arthropoda</taxon>
        <taxon>Hexapoda</taxon>
        <taxon>Insecta</taxon>
        <taxon>Pterygota</taxon>
        <taxon>Neoptera</taxon>
        <taxon>Endopterygota</taxon>
        <taxon>Lepidoptera</taxon>
        <taxon>Glossata</taxon>
        <taxon>Ditrysia</taxon>
        <taxon>Papilionoidea</taxon>
        <taxon>Papilionidae</taxon>
        <taxon>Parnassiinae</taxon>
        <taxon>Parnassini</taxon>
        <taxon>Parnassius</taxon>
        <taxon>Parnassius</taxon>
    </lineage>
</organism>
<accession>A0A8S3X0F3</accession>
<dbReference type="GO" id="GO:0008146">
    <property type="term" value="F:sulfotransferase activity"/>
    <property type="evidence" value="ECO:0007669"/>
    <property type="project" value="InterPro"/>
</dbReference>
<feature type="domain" description="Sulfotransferase" evidence="2">
    <location>
        <begin position="34"/>
        <end position="224"/>
    </location>
</feature>
<dbReference type="InterPro" id="IPR000863">
    <property type="entry name" value="Sulfotransferase_dom"/>
</dbReference>
<name>A0A8S3X0F3_PARAO</name>
<keyword evidence="1" id="KW-0808">Transferase</keyword>